<keyword evidence="3" id="KW-1185">Reference proteome</keyword>
<dbReference type="STRING" id="2070753.A0A3A2ZQ29"/>
<dbReference type="PANTHER" id="PTHR21310">
    <property type="entry name" value="AMINOGLYCOSIDE PHOSPHOTRANSFERASE-RELATED-RELATED"/>
    <property type="match status" value="1"/>
</dbReference>
<dbReference type="SUPFAM" id="SSF56112">
    <property type="entry name" value="Protein kinase-like (PK-like)"/>
    <property type="match status" value="1"/>
</dbReference>
<reference evidence="3" key="1">
    <citation type="submission" date="2017-02" db="EMBL/GenBank/DDBJ databases">
        <authorList>
            <person name="Tafer H."/>
            <person name="Lopandic K."/>
        </authorList>
    </citation>
    <scope>NUCLEOTIDE SEQUENCE [LARGE SCALE GENOMIC DNA]</scope>
    <source>
        <strain evidence="3">CBS 366.77</strain>
    </source>
</reference>
<evidence type="ECO:0000259" key="1">
    <source>
        <dbReference type="Pfam" id="PF01636"/>
    </source>
</evidence>
<gene>
    <name evidence="2" type="ORF">PHISCL_02412</name>
</gene>
<accession>A0A3A2ZQ29</accession>
<dbReference type="InterPro" id="IPR011009">
    <property type="entry name" value="Kinase-like_dom_sf"/>
</dbReference>
<protein>
    <submittedName>
        <fullName evidence="2">Phosphotransferase enzyme family</fullName>
    </submittedName>
</protein>
<sequence>MSSSLTHCDLTDVNIMVEDGHVTGIIDWQLSGYLPVWWEYVSASIADSEEDREWKTLLRKYMPDYNEAREFWLGYYHLSRRPESERPKAFIAEAEREGC</sequence>
<dbReference type="Proteomes" id="UP000266188">
    <property type="component" value="Unassembled WGS sequence"/>
</dbReference>
<keyword evidence="2" id="KW-0808">Transferase</keyword>
<comment type="caution">
    <text evidence="2">The sequence shown here is derived from an EMBL/GenBank/DDBJ whole genome shotgun (WGS) entry which is preliminary data.</text>
</comment>
<dbReference type="Pfam" id="PF01636">
    <property type="entry name" value="APH"/>
    <property type="match status" value="1"/>
</dbReference>
<evidence type="ECO:0000313" key="3">
    <source>
        <dbReference type="Proteomes" id="UP000266188"/>
    </source>
</evidence>
<dbReference type="EMBL" id="MVGC01000053">
    <property type="protein sequence ID" value="RJE25262.1"/>
    <property type="molecule type" value="Genomic_DNA"/>
</dbReference>
<evidence type="ECO:0000313" key="2">
    <source>
        <dbReference type="EMBL" id="RJE25262.1"/>
    </source>
</evidence>
<dbReference type="InterPro" id="IPR002575">
    <property type="entry name" value="Aminoglycoside_PTrfase"/>
</dbReference>
<dbReference type="PANTHER" id="PTHR21310:SF15">
    <property type="entry name" value="AMINOGLYCOSIDE PHOSPHOTRANSFERASE DOMAIN-CONTAINING PROTEIN"/>
    <property type="match status" value="1"/>
</dbReference>
<proteinExistence type="predicted"/>
<dbReference type="GO" id="GO:0016740">
    <property type="term" value="F:transferase activity"/>
    <property type="evidence" value="ECO:0007669"/>
    <property type="project" value="UniProtKB-KW"/>
</dbReference>
<organism evidence="2 3">
    <name type="scientific">Aspergillus sclerotialis</name>
    <dbReference type="NCBI Taxonomy" id="2070753"/>
    <lineage>
        <taxon>Eukaryota</taxon>
        <taxon>Fungi</taxon>
        <taxon>Dikarya</taxon>
        <taxon>Ascomycota</taxon>
        <taxon>Pezizomycotina</taxon>
        <taxon>Eurotiomycetes</taxon>
        <taxon>Eurotiomycetidae</taxon>
        <taxon>Eurotiales</taxon>
        <taxon>Aspergillaceae</taxon>
        <taxon>Aspergillus</taxon>
        <taxon>Aspergillus subgen. Polypaecilum</taxon>
    </lineage>
</organism>
<dbReference type="OrthoDB" id="8300194at2759"/>
<name>A0A3A2ZQ29_9EURO</name>
<feature type="domain" description="Aminoglycoside phosphotransferase" evidence="1">
    <location>
        <begin position="3"/>
        <end position="71"/>
    </location>
</feature>
<dbReference type="AlphaFoldDB" id="A0A3A2ZQ29"/>
<dbReference type="Gene3D" id="3.90.1200.10">
    <property type="match status" value="1"/>
</dbReference>
<dbReference type="InterPro" id="IPR051678">
    <property type="entry name" value="AGP_Transferase"/>
</dbReference>